<dbReference type="InterPro" id="IPR027353">
    <property type="entry name" value="NET_dom"/>
</dbReference>
<feature type="compositionally biased region" description="Low complexity" evidence="5">
    <location>
        <begin position="72"/>
        <end position="83"/>
    </location>
</feature>
<comment type="caution">
    <text evidence="8">The sequence shown here is derived from an EMBL/GenBank/DDBJ whole genome shotgun (WGS) entry which is preliminary data.</text>
</comment>
<evidence type="ECO:0000256" key="2">
    <source>
        <dbReference type="ARBA" id="ARBA00023117"/>
    </source>
</evidence>
<dbReference type="PROSITE" id="PS51525">
    <property type="entry name" value="NET"/>
    <property type="match status" value="1"/>
</dbReference>
<dbReference type="Gene3D" id="1.20.1270.220">
    <property type="match status" value="1"/>
</dbReference>
<accession>A0A9Q0K7W4</accession>
<evidence type="ECO:0000313" key="8">
    <source>
        <dbReference type="EMBL" id="KAJ4965512.1"/>
    </source>
</evidence>
<dbReference type="Gene3D" id="1.20.920.10">
    <property type="entry name" value="Bromodomain-like"/>
    <property type="match status" value="1"/>
</dbReference>
<dbReference type="SMART" id="SM00297">
    <property type="entry name" value="BROMO"/>
    <property type="match status" value="1"/>
</dbReference>
<keyword evidence="1" id="KW-0805">Transcription regulation</keyword>
<dbReference type="AlphaFoldDB" id="A0A9Q0K7W4"/>
<evidence type="ECO:0000313" key="9">
    <source>
        <dbReference type="Proteomes" id="UP001141806"/>
    </source>
</evidence>
<organism evidence="8 9">
    <name type="scientific">Protea cynaroides</name>
    <dbReference type="NCBI Taxonomy" id="273540"/>
    <lineage>
        <taxon>Eukaryota</taxon>
        <taxon>Viridiplantae</taxon>
        <taxon>Streptophyta</taxon>
        <taxon>Embryophyta</taxon>
        <taxon>Tracheophyta</taxon>
        <taxon>Spermatophyta</taxon>
        <taxon>Magnoliopsida</taxon>
        <taxon>Proteales</taxon>
        <taxon>Proteaceae</taxon>
        <taxon>Protea</taxon>
    </lineage>
</organism>
<gene>
    <name evidence="8" type="ORF">NE237_017361</name>
</gene>
<evidence type="ECO:0000256" key="1">
    <source>
        <dbReference type="ARBA" id="ARBA00023015"/>
    </source>
</evidence>
<name>A0A9Q0K7W4_9MAGN</name>
<evidence type="ECO:0000256" key="5">
    <source>
        <dbReference type="SAM" id="MobiDB-lite"/>
    </source>
</evidence>
<dbReference type="InterPro" id="IPR036427">
    <property type="entry name" value="Bromodomain-like_sf"/>
</dbReference>
<evidence type="ECO:0008006" key="10">
    <source>
        <dbReference type="Google" id="ProtNLM"/>
    </source>
</evidence>
<evidence type="ECO:0000256" key="3">
    <source>
        <dbReference type="ARBA" id="ARBA00023163"/>
    </source>
</evidence>
<dbReference type="InterPro" id="IPR038336">
    <property type="entry name" value="NET_sf"/>
</dbReference>
<protein>
    <recommendedName>
        <fullName evidence="10">Transcription factor GTE1</fullName>
    </recommendedName>
</protein>
<keyword evidence="9" id="KW-1185">Reference proteome</keyword>
<dbReference type="OrthoDB" id="21449at2759"/>
<feature type="compositionally biased region" description="Basic and acidic residues" evidence="5">
    <location>
        <begin position="103"/>
        <end position="115"/>
    </location>
</feature>
<dbReference type="SUPFAM" id="SSF47370">
    <property type="entry name" value="Bromodomain"/>
    <property type="match status" value="1"/>
</dbReference>
<keyword evidence="3" id="KW-0804">Transcription</keyword>
<dbReference type="Proteomes" id="UP001141806">
    <property type="component" value="Unassembled WGS sequence"/>
</dbReference>
<feature type="domain" description="NET" evidence="7">
    <location>
        <begin position="277"/>
        <end position="358"/>
    </location>
</feature>
<feature type="domain" description="Bromo" evidence="6">
    <location>
        <begin position="133"/>
        <end position="208"/>
    </location>
</feature>
<dbReference type="EMBL" id="JAMYWD010000007">
    <property type="protein sequence ID" value="KAJ4965512.1"/>
    <property type="molecule type" value="Genomic_DNA"/>
</dbReference>
<dbReference type="PRINTS" id="PR00503">
    <property type="entry name" value="BROMODOMAIN"/>
</dbReference>
<proteinExistence type="predicted"/>
<evidence type="ECO:0000259" key="6">
    <source>
        <dbReference type="PROSITE" id="PS50014"/>
    </source>
</evidence>
<dbReference type="InterPro" id="IPR001487">
    <property type="entry name" value="Bromodomain"/>
</dbReference>
<dbReference type="PROSITE" id="PS50014">
    <property type="entry name" value="BROMODOMAIN_2"/>
    <property type="match status" value="1"/>
</dbReference>
<sequence length="390" mass="44508">MPVIASSLWFLSMEPINALIQERVQMDGQLMDVRKAGYDASEVESLRQCVGKTLAKVDELEQKVNEVEQFYSSSNKKQPNSSKCGSMTKDRDKEKPIPSIKKQQQDAARREAASAKRMQELMRQFSTILRQITQHKWAGPFLEPVDVEGLGLHDYYEVIEKPMDFSTVKNKMEAKDGTGYKNVREIYADVRLVFKNAMTYNDENDDVHVMAKTLLAKFEEKWLKLLPKVIEEESQRKEEEAEAQSNMLLAQEVSHAKMARDISNELCEVDMQLEDLREMVIQKCRKMSTEEKKKLGSGLSRLDPEDLNKALEIIAKKNPNFQATAEEVELDMDAQSESTLWRLKFFVKGALESSGKSSVSMGGNDYSKRKREICDALAKTAKKRGKKLPC</sequence>
<evidence type="ECO:0000259" key="7">
    <source>
        <dbReference type="PROSITE" id="PS51525"/>
    </source>
</evidence>
<dbReference type="PANTHER" id="PTHR45926">
    <property type="entry name" value="OSJNBA0053K19.4 PROTEIN"/>
    <property type="match status" value="1"/>
</dbReference>
<dbReference type="Pfam" id="PF00439">
    <property type="entry name" value="Bromodomain"/>
    <property type="match status" value="1"/>
</dbReference>
<reference evidence="8" key="1">
    <citation type="journal article" date="2023" name="Plant J.">
        <title>The genome of the king protea, Protea cynaroides.</title>
        <authorList>
            <person name="Chang J."/>
            <person name="Duong T.A."/>
            <person name="Schoeman C."/>
            <person name="Ma X."/>
            <person name="Roodt D."/>
            <person name="Barker N."/>
            <person name="Li Z."/>
            <person name="Van de Peer Y."/>
            <person name="Mizrachi E."/>
        </authorList>
    </citation>
    <scope>NUCLEOTIDE SEQUENCE</scope>
    <source>
        <tissue evidence="8">Young leaves</tissue>
    </source>
</reference>
<keyword evidence="2 4" id="KW-0103">Bromodomain</keyword>
<evidence type="ECO:0000256" key="4">
    <source>
        <dbReference type="PROSITE-ProRule" id="PRU00035"/>
    </source>
</evidence>
<feature type="region of interest" description="Disordered" evidence="5">
    <location>
        <begin position="70"/>
        <end position="115"/>
    </location>
</feature>
<dbReference type="Pfam" id="PF17035">
    <property type="entry name" value="BET"/>
    <property type="match status" value="1"/>
</dbReference>